<proteinExistence type="predicted"/>
<keyword evidence="8" id="KW-1185">Reference proteome</keyword>
<keyword evidence="4" id="KW-0067">ATP-binding</keyword>
<dbReference type="SMART" id="SM00487">
    <property type="entry name" value="DEXDc"/>
    <property type="match status" value="1"/>
</dbReference>
<dbReference type="AlphaFoldDB" id="A0A9E2SAN2"/>
<evidence type="ECO:0000313" key="7">
    <source>
        <dbReference type="EMBL" id="MBV4357704.1"/>
    </source>
</evidence>
<evidence type="ECO:0000256" key="4">
    <source>
        <dbReference type="ARBA" id="ARBA00022840"/>
    </source>
</evidence>
<gene>
    <name evidence="7" type="ORF">KTO63_11130</name>
</gene>
<dbReference type="PROSITE" id="PS51194">
    <property type="entry name" value="HELICASE_CTER"/>
    <property type="match status" value="1"/>
</dbReference>
<protein>
    <submittedName>
        <fullName evidence="7">DEAD/DEAH box helicase</fullName>
    </submittedName>
</protein>
<dbReference type="PANTHER" id="PTHR47961">
    <property type="entry name" value="DNA POLYMERASE THETA, PUTATIVE (AFU_ORTHOLOGUE AFUA_1G05260)-RELATED"/>
    <property type="match status" value="1"/>
</dbReference>
<feature type="domain" description="Helicase C-terminal" evidence="6">
    <location>
        <begin position="535"/>
        <end position="741"/>
    </location>
</feature>
<dbReference type="InterPro" id="IPR014001">
    <property type="entry name" value="Helicase_ATP-bd"/>
</dbReference>
<organism evidence="7 8">
    <name type="scientific">Pinibacter aurantiacus</name>
    <dbReference type="NCBI Taxonomy" id="2851599"/>
    <lineage>
        <taxon>Bacteria</taxon>
        <taxon>Pseudomonadati</taxon>
        <taxon>Bacteroidota</taxon>
        <taxon>Chitinophagia</taxon>
        <taxon>Chitinophagales</taxon>
        <taxon>Chitinophagaceae</taxon>
        <taxon>Pinibacter</taxon>
    </lineage>
</organism>
<dbReference type="GO" id="GO:0004386">
    <property type="term" value="F:helicase activity"/>
    <property type="evidence" value="ECO:0007669"/>
    <property type="project" value="UniProtKB-KW"/>
</dbReference>
<dbReference type="Pfam" id="PF00270">
    <property type="entry name" value="DEAD"/>
    <property type="match status" value="1"/>
</dbReference>
<dbReference type="GO" id="GO:0016787">
    <property type="term" value="F:hydrolase activity"/>
    <property type="evidence" value="ECO:0007669"/>
    <property type="project" value="UniProtKB-KW"/>
</dbReference>
<name>A0A9E2SAN2_9BACT</name>
<keyword evidence="1" id="KW-0547">Nucleotide-binding</keyword>
<dbReference type="InterPro" id="IPR011545">
    <property type="entry name" value="DEAD/DEAH_box_helicase_dom"/>
</dbReference>
<evidence type="ECO:0000313" key="8">
    <source>
        <dbReference type="Proteomes" id="UP000812270"/>
    </source>
</evidence>
<dbReference type="GO" id="GO:0005524">
    <property type="term" value="F:ATP binding"/>
    <property type="evidence" value="ECO:0007669"/>
    <property type="project" value="UniProtKB-KW"/>
</dbReference>
<evidence type="ECO:0000256" key="2">
    <source>
        <dbReference type="ARBA" id="ARBA00022801"/>
    </source>
</evidence>
<dbReference type="Proteomes" id="UP000812270">
    <property type="component" value="Unassembled WGS sequence"/>
</dbReference>
<dbReference type="InterPro" id="IPR050474">
    <property type="entry name" value="Hel308_SKI2-like"/>
</dbReference>
<dbReference type="SMART" id="SM00490">
    <property type="entry name" value="HELICc"/>
    <property type="match status" value="1"/>
</dbReference>
<keyword evidence="2" id="KW-0378">Hydrolase</keyword>
<evidence type="ECO:0000256" key="1">
    <source>
        <dbReference type="ARBA" id="ARBA00022741"/>
    </source>
</evidence>
<dbReference type="CDD" id="cd17921">
    <property type="entry name" value="DEXHc_Ski2"/>
    <property type="match status" value="1"/>
</dbReference>
<comment type="caution">
    <text evidence="7">The sequence shown here is derived from an EMBL/GenBank/DDBJ whole genome shotgun (WGS) entry which is preliminary data.</text>
</comment>
<evidence type="ECO:0000259" key="6">
    <source>
        <dbReference type="PROSITE" id="PS51194"/>
    </source>
</evidence>
<evidence type="ECO:0000256" key="3">
    <source>
        <dbReference type="ARBA" id="ARBA00022806"/>
    </source>
</evidence>
<evidence type="ECO:0000259" key="5">
    <source>
        <dbReference type="PROSITE" id="PS51192"/>
    </source>
</evidence>
<dbReference type="EMBL" id="JAHSPG010000008">
    <property type="protein sequence ID" value="MBV4357704.1"/>
    <property type="molecule type" value="Genomic_DNA"/>
</dbReference>
<accession>A0A9E2SAN2</accession>
<keyword evidence="3 7" id="KW-0347">Helicase</keyword>
<feature type="domain" description="Helicase ATP-binding" evidence="5">
    <location>
        <begin position="304"/>
        <end position="483"/>
    </location>
</feature>
<dbReference type="GO" id="GO:0003676">
    <property type="term" value="F:nucleic acid binding"/>
    <property type="evidence" value="ECO:0007669"/>
    <property type="project" value="InterPro"/>
</dbReference>
<dbReference type="PANTHER" id="PTHR47961:SF10">
    <property type="entry name" value="ATP-DEPENDENT DNA HELICASE HEL308"/>
    <property type="match status" value="1"/>
</dbReference>
<dbReference type="PROSITE" id="PS51192">
    <property type="entry name" value="HELICASE_ATP_BIND_1"/>
    <property type="match status" value="1"/>
</dbReference>
<sequence>MKDFLNLILSEESIQTIIRDSEDRVLLSQFNAITLDLTDVQERIRLAFLFLNAIYSEERLNLEINDLLSNTYSILKSININSTEDKSAFESIIGVKDLRPETLYYFLLSSIALKADKSISIRLDLTSFNLSTLDANVNWKIKVLNKTLEAFILLVRKSNGFDDIRESIAIIHDLQKSQERFEKQYLDKIDIRDEVNEALELLGFYHLSKTIVETATYLIEGYSYKERLENVIRTHIEAAIKFFVSEPRYQSVATILKENLILIQKNSIWSKTNFNDTVKRLCKLKSDNGMIDLLPSQRDALGSNLLDVASNVTVLQMPTSAGKTLLAEFNILVTKALKQDAKIVYIVPSRALVNQVFFDLKNDLGGLGLTVEKTSSAIEIDPGENTLLEDNIDILVSTPEKLDLLIRRNHSSVADVSLFIVDEAHTIQNGQRGAKLELLLSILKRERPFAKFMLLSPFIGSSATVLGEWLGGGNSISIDWRPSEKLIIGLKPSRGRLSQGMFDYTILPSPYSSHTREFSFEVINNHDLISTASQTKNRIFEYTAKQFSEKNKTILFLCRGKGTADARADLLYDILPNEEPNEELELVIKYIIDEVGRETVLSKVLSKRIAVHHAGLSDESKILVEYLIRKGLIKYVCSTTTVAEGVNFPVSTVFFDSYRKGDDPIDENDFWNIAGRAGRTLVDNYGKIILPFTSPTNINTARSLLNRSSYELVSVLSELFSNADIILDKLQRANFSLGNLLNDFGDSLFPLIQYFVHLITVSGNENYAVQIEDLFKDTLEYHILDTKEKKDKFINICRELYNHIEIRYAKSKNVLSFADKTGFSVPSVISVMSEKSKSSSISNIKSWEPNELFNSANINNLTEKVRVIAALRETRMGSDSNQAPFEPAHIANILVGWVKGAKFDALSKIHPTYSNVQDPNKRINEFITKMNDIRFKASWGLSALEGIVKGNQEDINDSFIPSLVYYGVDNEQALALRMVGLPRPLAFSMAQIIDQNIKTYSFSQIRTKISSLTTEEWNTMKPRNSSLSGSEWRKISKILIT</sequence>
<reference evidence="7" key="1">
    <citation type="submission" date="2021-06" db="EMBL/GenBank/DDBJ databases">
        <authorList>
            <person name="Huq M.A."/>
        </authorList>
    </citation>
    <scope>NUCLEOTIDE SEQUENCE</scope>
    <source>
        <strain evidence="7">MAH-26</strain>
    </source>
</reference>
<dbReference type="InterPro" id="IPR001650">
    <property type="entry name" value="Helicase_C-like"/>
</dbReference>
<dbReference type="RefSeq" id="WP_217791362.1">
    <property type="nucleotide sequence ID" value="NZ_JAHSPG010000008.1"/>
</dbReference>